<keyword evidence="2" id="KW-1185">Reference proteome</keyword>
<organism evidence="1 2">
    <name type="scientific">Paenibacillus segetis</name>
    <dbReference type="NCBI Taxonomy" id="1325360"/>
    <lineage>
        <taxon>Bacteria</taxon>
        <taxon>Bacillati</taxon>
        <taxon>Bacillota</taxon>
        <taxon>Bacilli</taxon>
        <taxon>Bacillales</taxon>
        <taxon>Paenibacillaceae</taxon>
        <taxon>Paenibacillus</taxon>
    </lineage>
</organism>
<accession>A0ABQ1YIR7</accession>
<sequence>MNFSDLFNLKDIYFEQIYEPKENSLRLLFSRSVTSQTPETITIGETEIKDSYSINIDESLPLIQIDFETYVGYSNRNESFTSWDEYEEFEGKIFRIYINSRYLDFIKVSTFASEDYPGPFKHYGITCLNHVVDVVSVSEPIIKEVQRINKNIECFSRRHRHQITSYPRFGPDGPRSARR</sequence>
<evidence type="ECO:0000313" key="2">
    <source>
        <dbReference type="Proteomes" id="UP000659344"/>
    </source>
</evidence>
<comment type="caution">
    <text evidence="1">The sequence shown here is derived from an EMBL/GenBank/DDBJ whole genome shotgun (WGS) entry which is preliminary data.</text>
</comment>
<gene>
    <name evidence="1" type="ORF">GCM10008013_29430</name>
</gene>
<dbReference type="EMBL" id="BMFT01000001">
    <property type="protein sequence ID" value="GGH27798.1"/>
    <property type="molecule type" value="Genomic_DNA"/>
</dbReference>
<evidence type="ECO:0000313" key="1">
    <source>
        <dbReference type="EMBL" id="GGH27798.1"/>
    </source>
</evidence>
<dbReference type="Proteomes" id="UP000659344">
    <property type="component" value="Unassembled WGS sequence"/>
</dbReference>
<proteinExistence type="predicted"/>
<reference evidence="2" key="1">
    <citation type="journal article" date="2019" name="Int. J. Syst. Evol. Microbiol.">
        <title>The Global Catalogue of Microorganisms (GCM) 10K type strain sequencing project: providing services to taxonomists for standard genome sequencing and annotation.</title>
        <authorList>
            <consortium name="The Broad Institute Genomics Platform"/>
            <consortium name="The Broad Institute Genome Sequencing Center for Infectious Disease"/>
            <person name="Wu L."/>
            <person name="Ma J."/>
        </authorList>
    </citation>
    <scope>NUCLEOTIDE SEQUENCE [LARGE SCALE GENOMIC DNA]</scope>
    <source>
        <strain evidence="2">CGMCC 1.12769</strain>
    </source>
</reference>
<name>A0ABQ1YIR7_9BACL</name>
<protein>
    <submittedName>
        <fullName evidence="1">Uncharacterized protein</fullName>
    </submittedName>
</protein>